<feature type="domain" description="4Fe-4S ferredoxin-type" evidence="8">
    <location>
        <begin position="4"/>
        <end position="33"/>
    </location>
</feature>
<dbReference type="PANTHER" id="PTHR43687:SF6">
    <property type="entry name" value="L-ASPARTATE SEMIALDEHYDE SULFURTRANSFERASE IRON-SULFUR SUBUNIT"/>
    <property type="match status" value="1"/>
</dbReference>
<dbReference type="GO" id="GO:0051539">
    <property type="term" value="F:4 iron, 4 sulfur cluster binding"/>
    <property type="evidence" value="ECO:0007669"/>
    <property type="project" value="UniProtKB-KW"/>
</dbReference>
<evidence type="ECO:0000256" key="6">
    <source>
        <dbReference type="ARBA" id="ARBA00023004"/>
    </source>
</evidence>
<evidence type="ECO:0000259" key="8">
    <source>
        <dbReference type="PROSITE" id="PS51379"/>
    </source>
</evidence>
<dbReference type="SUPFAM" id="SSF54862">
    <property type="entry name" value="4Fe-4S ferredoxins"/>
    <property type="match status" value="1"/>
</dbReference>
<dbReference type="PROSITE" id="PS51379">
    <property type="entry name" value="4FE4S_FER_2"/>
    <property type="match status" value="2"/>
</dbReference>
<keyword evidence="1" id="KW-0813">Transport</keyword>
<evidence type="ECO:0000313" key="9">
    <source>
        <dbReference type="EMBL" id="HGI75667.1"/>
    </source>
</evidence>
<gene>
    <name evidence="9" type="ORF">ENU96_08330</name>
</gene>
<dbReference type="GO" id="GO:0046872">
    <property type="term" value="F:metal ion binding"/>
    <property type="evidence" value="ECO:0007669"/>
    <property type="project" value="UniProtKB-KW"/>
</dbReference>
<accession>A0A7V3YN26</accession>
<comment type="caution">
    <text evidence="9">The sequence shown here is derived from an EMBL/GenBank/DDBJ whole genome shotgun (WGS) entry which is preliminary data.</text>
</comment>
<dbReference type="PANTHER" id="PTHR43687">
    <property type="entry name" value="ADENYLYLSULFATE REDUCTASE, BETA SUBUNIT"/>
    <property type="match status" value="1"/>
</dbReference>
<keyword evidence="3" id="KW-0479">Metal-binding</keyword>
<proteinExistence type="predicted"/>
<evidence type="ECO:0000256" key="3">
    <source>
        <dbReference type="ARBA" id="ARBA00022723"/>
    </source>
</evidence>
<evidence type="ECO:0000256" key="7">
    <source>
        <dbReference type="ARBA" id="ARBA00023014"/>
    </source>
</evidence>
<keyword evidence="7" id="KW-0411">Iron-sulfur</keyword>
<dbReference type="Pfam" id="PF12837">
    <property type="entry name" value="Fer4_6"/>
    <property type="match status" value="1"/>
</dbReference>
<organism evidence="9">
    <name type="scientific">Candidatus Caldatribacterium californiense</name>
    <dbReference type="NCBI Taxonomy" id="1454726"/>
    <lineage>
        <taxon>Bacteria</taxon>
        <taxon>Pseudomonadati</taxon>
        <taxon>Atribacterota</taxon>
        <taxon>Atribacteria</taxon>
        <taxon>Atribacterales</taxon>
        <taxon>Candidatus Caldatribacteriaceae</taxon>
        <taxon>Candidatus Caldatribacterium</taxon>
    </lineage>
</organism>
<keyword evidence="4" id="KW-0677">Repeat</keyword>
<reference evidence="9" key="1">
    <citation type="journal article" date="2020" name="mSystems">
        <title>Genome- and Community-Level Interaction Insights into Carbon Utilization and Element Cycling Functions of Hydrothermarchaeota in Hydrothermal Sediment.</title>
        <authorList>
            <person name="Zhou Z."/>
            <person name="Liu Y."/>
            <person name="Xu W."/>
            <person name="Pan J."/>
            <person name="Luo Z.H."/>
            <person name="Li M."/>
        </authorList>
    </citation>
    <scope>NUCLEOTIDE SEQUENCE [LARGE SCALE GENOMIC DNA]</scope>
    <source>
        <strain evidence="9">SpSt-716</strain>
    </source>
</reference>
<evidence type="ECO:0000256" key="2">
    <source>
        <dbReference type="ARBA" id="ARBA00022485"/>
    </source>
</evidence>
<protein>
    <recommendedName>
        <fullName evidence="8">4Fe-4S ferredoxin-type domain-containing protein</fullName>
    </recommendedName>
</protein>
<evidence type="ECO:0000256" key="1">
    <source>
        <dbReference type="ARBA" id="ARBA00022448"/>
    </source>
</evidence>
<dbReference type="Gene3D" id="3.30.70.20">
    <property type="match status" value="1"/>
</dbReference>
<sequence>MTRKVIEIDEAKCNGCGQCVAACHEGVIALVNGKAKVVREFLCDGLGSCIPQCPQGAIRLVERPTGECPHTFVETRSFWPIQLALVAPSAPFPKDLVIAADCTAFVASDFPTLLGGRRVLIACPKLDPPRGYAEKLAEIFRRNDINSLEILHMEVPCCFGLVRLVEEGIGISGKVLPLTITTLSIQGKVIRKVSRVAGQEDPKESLPVSQAQV</sequence>
<dbReference type="AlphaFoldDB" id="A0A7V3YN26"/>
<keyword evidence="2" id="KW-0004">4Fe-4S</keyword>
<dbReference type="EMBL" id="DTEN01000334">
    <property type="protein sequence ID" value="HGI75667.1"/>
    <property type="molecule type" value="Genomic_DNA"/>
</dbReference>
<keyword evidence="6" id="KW-0408">Iron</keyword>
<dbReference type="InterPro" id="IPR017896">
    <property type="entry name" value="4Fe4S_Fe-S-bd"/>
</dbReference>
<evidence type="ECO:0000256" key="4">
    <source>
        <dbReference type="ARBA" id="ARBA00022737"/>
    </source>
</evidence>
<evidence type="ECO:0000256" key="5">
    <source>
        <dbReference type="ARBA" id="ARBA00022982"/>
    </source>
</evidence>
<dbReference type="InterPro" id="IPR050572">
    <property type="entry name" value="Fe-S_Ferredoxin"/>
</dbReference>
<name>A0A7V3YN26_9BACT</name>
<keyword evidence="5" id="KW-0249">Electron transport</keyword>
<feature type="domain" description="4Fe-4S ferredoxin-type" evidence="8">
    <location>
        <begin position="34"/>
        <end position="63"/>
    </location>
</feature>